<protein>
    <submittedName>
        <fullName evidence="2">Uncharacterized protein</fullName>
    </submittedName>
</protein>
<gene>
    <name evidence="2" type="ORF">PVAP13_9NG573814</name>
</gene>
<evidence type="ECO:0000313" key="3">
    <source>
        <dbReference type="Proteomes" id="UP000823388"/>
    </source>
</evidence>
<keyword evidence="3" id="KW-1185">Reference proteome</keyword>
<feature type="compositionally biased region" description="Low complexity" evidence="1">
    <location>
        <begin position="291"/>
        <end position="300"/>
    </location>
</feature>
<name>A0A8T0MZZ8_PANVG</name>
<evidence type="ECO:0000313" key="2">
    <source>
        <dbReference type="EMBL" id="KAG2540574.1"/>
    </source>
</evidence>
<comment type="caution">
    <text evidence="2">The sequence shown here is derived from an EMBL/GenBank/DDBJ whole genome shotgun (WGS) entry which is preliminary data.</text>
</comment>
<feature type="compositionally biased region" description="Basic residues" evidence="1">
    <location>
        <begin position="62"/>
        <end position="82"/>
    </location>
</feature>
<feature type="region of interest" description="Disordered" evidence="1">
    <location>
        <begin position="43"/>
        <end position="87"/>
    </location>
</feature>
<dbReference type="AlphaFoldDB" id="A0A8T0MZZ8"/>
<dbReference type="Proteomes" id="UP000823388">
    <property type="component" value="Chromosome 9N"/>
</dbReference>
<dbReference type="EMBL" id="CM029054">
    <property type="protein sequence ID" value="KAG2540574.1"/>
    <property type="molecule type" value="Genomic_DNA"/>
</dbReference>
<feature type="region of interest" description="Disordered" evidence="1">
    <location>
        <begin position="291"/>
        <end position="316"/>
    </location>
</feature>
<feature type="compositionally biased region" description="Polar residues" evidence="1">
    <location>
        <begin position="302"/>
        <end position="316"/>
    </location>
</feature>
<proteinExistence type="predicted"/>
<accession>A0A8T0MZZ8</accession>
<organism evidence="2 3">
    <name type="scientific">Panicum virgatum</name>
    <name type="common">Blackwell switchgrass</name>
    <dbReference type="NCBI Taxonomy" id="38727"/>
    <lineage>
        <taxon>Eukaryota</taxon>
        <taxon>Viridiplantae</taxon>
        <taxon>Streptophyta</taxon>
        <taxon>Embryophyta</taxon>
        <taxon>Tracheophyta</taxon>
        <taxon>Spermatophyta</taxon>
        <taxon>Magnoliopsida</taxon>
        <taxon>Liliopsida</taxon>
        <taxon>Poales</taxon>
        <taxon>Poaceae</taxon>
        <taxon>PACMAD clade</taxon>
        <taxon>Panicoideae</taxon>
        <taxon>Panicodae</taxon>
        <taxon>Paniceae</taxon>
        <taxon>Panicinae</taxon>
        <taxon>Panicum</taxon>
        <taxon>Panicum sect. Hiantes</taxon>
    </lineage>
</organism>
<sequence length="375" mass="40836">MAAPAAFMERSTPAARTAAPARWAQGLAREADVLPAQQVAGVVERRRRRGGRDERPVMAPLLRRRRRRRGAGARGAARHPGRRGGPGAVRQVLLRHLHQHQRGEPGAGDAGGAVPPDDGGRRQGEPGGQAGGLLRLVRPVGVEGLGRRAAGGLADLRLGREPHRPALHRLHRREDPYAAGQGHLVLHLHRPGSTRRPHQLVPKDCWTEDISELDVEDIDSTVQAKKKEVDGLVSADATPRALAAVAKDRNGRRHGLLLLGAQARRPRRGQEGGLGQLPGRRLLAQRPVAAQRGARRGGAPCNTPTYPNPSLTPTRPNLLTYKTRFHPSTHTPYKNPPQKAHFPRPISRRICMDKRSLASATLYHSIVAYEQVVSL</sequence>
<reference evidence="2" key="1">
    <citation type="submission" date="2020-05" db="EMBL/GenBank/DDBJ databases">
        <title>WGS assembly of Panicum virgatum.</title>
        <authorList>
            <person name="Lovell J.T."/>
            <person name="Jenkins J."/>
            <person name="Shu S."/>
            <person name="Juenger T.E."/>
            <person name="Schmutz J."/>
        </authorList>
    </citation>
    <scope>NUCLEOTIDE SEQUENCE</scope>
    <source>
        <strain evidence="2">AP13</strain>
    </source>
</reference>
<feature type="region of interest" description="Disordered" evidence="1">
    <location>
        <begin position="99"/>
        <end position="133"/>
    </location>
</feature>
<evidence type="ECO:0000256" key="1">
    <source>
        <dbReference type="SAM" id="MobiDB-lite"/>
    </source>
</evidence>